<evidence type="ECO:0000256" key="1">
    <source>
        <dbReference type="SAM" id="Coils"/>
    </source>
</evidence>
<organism evidence="3 4">
    <name type="scientific">Stentor coeruleus</name>
    <dbReference type="NCBI Taxonomy" id="5963"/>
    <lineage>
        <taxon>Eukaryota</taxon>
        <taxon>Sar</taxon>
        <taxon>Alveolata</taxon>
        <taxon>Ciliophora</taxon>
        <taxon>Postciliodesmatophora</taxon>
        <taxon>Heterotrichea</taxon>
        <taxon>Heterotrichida</taxon>
        <taxon>Stentoridae</taxon>
        <taxon>Stentor</taxon>
    </lineage>
</organism>
<feature type="coiled-coil region" evidence="1">
    <location>
        <begin position="97"/>
        <end position="238"/>
    </location>
</feature>
<protein>
    <submittedName>
        <fullName evidence="3">Uncharacterized protein</fullName>
    </submittedName>
</protein>
<dbReference type="Proteomes" id="UP000187209">
    <property type="component" value="Unassembled WGS sequence"/>
</dbReference>
<keyword evidence="4" id="KW-1185">Reference proteome</keyword>
<dbReference type="AlphaFoldDB" id="A0A1R2CNP1"/>
<accession>A0A1R2CNP1</accession>
<gene>
    <name evidence="3" type="ORF">SteCoe_6970</name>
</gene>
<reference evidence="3 4" key="1">
    <citation type="submission" date="2016-11" db="EMBL/GenBank/DDBJ databases">
        <title>The macronuclear genome of Stentor coeruleus: a giant cell with tiny introns.</title>
        <authorList>
            <person name="Slabodnick M."/>
            <person name="Ruby J.G."/>
            <person name="Reiff S.B."/>
            <person name="Swart E.C."/>
            <person name="Gosai S."/>
            <person name="Prabakaran S."/>
            <person name="Witkowska E."/>
            <person name="Larue G.E."/>
            <person name="Fisher S."/>
            <person name="Freeman R.M."/>
            <person name="Gunawardena J."/>
            <person name="Chu W."/>
            <person name="Stover N.A."/>
            <person name="Gregory B.D."/>
            <person name="Nowacki M."/>
            <person name="Derisi J."/>
            <person name="Roy S.W."/>
            <person name="Marshall W.F."/>
            <person name="Sood P."/>
        </authorList>
    </citation>
    <scope>NUCLEOTIDE SEQUENCE [LARGE SCALE GENOMIC DNA]</scope>
    <source>
        <strain evidence="3">WM001</strain>
    </source>
</reference>
<proteinExistence type="predicted"/>
<evidence type="ECO:0000313" key="3">
    <source>
        <dbReference type="EMBL" id="OMJ90580.1"/>
    </source>
</evidence>
<feature type="region of interest" description="Disordered" evidence="2">
    <location>
        <begin position="328"/>
        <end position="352"/>
    </location>
</feature>
<sequence>MQMSIIPPDELFLVDDDSFSIAKIDETIARSKRIVQESLAISKNLNEKSKNPREKLSKANFEVDSSAQEDSDYSVRHSSLTNEQESKNRIKNPFLTKEKYKKSFEETQILLRELEAQENIRNNEISRLQSILSLKNNSEINILHQYLQEKKQKIKKLSDKITKNPIFQENQELKAKISQLEMMKLEKNNRKANADENKNKKEMEAHYNALYKLHQETSIDVAKEVQKIREEIKNKEKENTRNILYLTSKLEEKIIDNQLLSDQIKLLPSRYSDHSCKTEDIINDSSNKRIRKFSNHQYENEINGYKEKIIKLETKLKKANKKYSNLKKLYKKKNKKESGADGKKSVIKNKKRIALKKKANNYPI</sequence>
<keyword evidence="1" id="KW-0175">Coiled coil</keyword>
<name>A0A1R2CNP1_9CILI</name>
<comment type="caution">
    <text evidence="3">The sequence shown here is derived from an EMBL/GenBank/DDBJ whole genome shotgun (WGS) entry which is preliminary data.</text>
</comment>
<feature type="region of interest" description="Disordered" evidence="2">
    <location>
        <begin position="49"/>
        <end position="87"/>
    </location>
</feature>
<dbReference type="EMBL" id="MPUH01000099">
    <property type="protein sequence ID" value="OMJ90580.1"/>
    <property type="molecule type" value="Genomic_DNA"/>
</dbReference>
<evidence type="ECO:0000256" key="2">
    <source>
        <dbReference type="SAM" id="MobiDB-lite"/>
    </source>
</evidence>
<evidence type="ECO:0000313" key="4">
    <source>
        <dbReference type="Proteomes" id="UP000187209"/>
    </source>
</evidence>